<keyword evidence="3" id="KW-0004">4Fe-4S</keyword>
<evidence type="ECO:0000256" key="2">
    <source>
        <dbReference type="ARBA" id="ARBA00008703"/>
    </source>
</evidence>
<evidence type="ECO:0000256" key="4">
    <source>
        <dbReference type="ARBA" id="ARBA00023235"/>
    </source>
</evidence>
<keyword evidence="4" id="KW-0413">Isomerase</keyword>
<name>A0ABS6VQ58_9GAMM</name>
<evidence type="ECO:0000256" key="5">
    <source>
        <dbReference type="ARBA" id="ARBA00030756"/>
    </source>
</evidence>
<proteinExistence type="inferred from homology"/>
<evidence type="ECO:0000313" key="7">
    <source>
        <dbReference type="EMBL" id="MBW2940453.1"/>
    </source>
</evidence>
<dbReference type="PIRSF" id="PIRSF004911">
    <property type="entry name" value="DUF160"/>
    <property type="match status" value="1"/>
</dbReference>
<keyword evidence="3" id="KW-0479">Metal-binding</keyword>
<evidence type="ECO:0000256" key="3">
    <source>
        <dbReference type="ARBA" id="ARBA00022485"/>
    </source>
</evidence>
<dbReference type="Pfam" id="PF04055">
    <property type="entry name" value="Radical_SAM"/>
    <property type="match status" value="1"/>
</dbReference>
<dbReference type="EMBL" id="JAHWDQ010000001">
    <property type="protein sequence ID" value="MBW2940453.1"/>
    <property type="molecule type" value="Genomic_DNA"/>
</dbReference>
<sequence>MIPLNDTVWQTESWQQQMRGMIRDPEQLFQRLQLDPSEQPDIAAAMRQFPLRVPEAFVAKMAIGDWRDPLLLQVLPLAKESQEQPGFVNDPLDEINANPAPGLIHKYHGRVLLITSPSCAIHCRYCFRRNFPYDDNNPSQRDWQKTLGYIQERPDISEVILSGGDPLSAPDDYLEKLIHKIAAIPHVKTLRIHTRLPLVLPARITPELTKVLSNHRLKTVMVIHCNHANEIDTHTADALDTLQKADITLLNQSVLLKEINDNVDTLVNLSERLFDAKVIPYYLHLLDKVRGAAHFDVTEVEAQALMEGILTKLPGYLVPRLVLEDPKASSKRPLALQWIDA</sequence>
<comment type="catalytic activity">
    <reaction evidence="1">
        <text>L-lysine = D-beta-lysine</text>
        <dbReference type="Rhea" id="RHEA:44148"/>
        <dbReference type="ChEBI" id="CHEBI:32551"/>
        <dbReference type="ChEBI" id="CHEBI:84138"/>
    </reaction>
</comment>
<feature type="domain" description="Radical SAM core" evidence="6">
    <location>
        <begin position="105"/>
        <end position="320"/>
    </location>
</feature>
<dbReference type="InterPro" id="IPR003739">
    <property type="entry name" value="Lys_aminomutase/Glu_NH3_mut"/>
</dbReference>
<dbReference type="PANTHER" id="PTHR30538:SF1">
    <property type="entry name" value="L-LYSINE 2,3-AMINOMUTASE"/>
    <property type="match status" value="1"/>
</dbReference>
<dbReference type="PANTHER" id="PTHR30538">
    <property type="entry name" value="LYSINE 2,3-AMINOMUTASE-RELATED"/>
    <property type="match status" value="1"/>
</dbReference>
<accession>A0ABS6VQ58</accession>
<dbReference type="NCBIfam" id="TIGR03821">
    <property type="entry name" value="EFP_modif_epmB"/>
    <property type="match status" value="1"/>
</dbReference>
<dbReference type="NCBIfam" id="TIGR00238">
    <property type="entry name" value="KamA family radical SAM protein"/>
    <property type="match status" value="1"/>
</dbReference>
<dbReference type="CDD" id="cd01335">
    <property type="entry name" value="Radical_SAM"/>
    <property type="match status" value="1"/>
</dbReference>
<dbReference type="SFLD" id="SFLDF00314">
    <property type="entry name" value="L-lysine_2_3-aminomutase_(yjeK"/>
    <property type="match status" value="1"/>
</dbReference>
<dbReference type="RefSeq" id="WP_219043108.1">
    <property type="nucleotide sequence ID" value="NZ_JAHWDQ010000001.1"/>
</dbReference>
<dbReference type="SFLD" id="SFLDG01070">
    <property type="entry name" value="PLP-dependent"/>
    <property type="match status" value="1"/>
</dbReference>
<keyword evidence="3" id="KW-0408">Iron</keyword>
<dbReference type="InterPro" id="IPR007197">
    <property type="entry name" value="rSAM"/>
</dbReference>
<evidence type="ECO:0000256" key="1">
    <source>
        <dbReference type="ARBA" id="ARBA00001352"/>
    </source>
</evidence>
<keyword evidence="3" id="KW-0411">Iron-sulfur</keyword>
<dbReference type="Proteomes" id="UP001166291">
    <property type="component" value="Unassembled WGS sequence"/>
</dbReference>
<dbReference type="InterPro" id="IPR022462">
    <property type="entry name" value="EpmB"/>
</dbReference>
<evidence type="ECO:0000259" key="6">
    <source>
        <dbReference type="PROSITE" id="PS51918"/>
    </source>
</evidence>
<gene>
    <name evidence="7" type="primary">epmB</name>
    <name evidence="7" type="ORF">KXJ70_06690</name>
</gene>
<comment type="caution">
    <text evidence="7">The sequence shown here is derived from an EMBL/GenBank/DDBJ whole genome shotgun (WGS) entry which is preliminary data.</text>
</comment>
<comment type="similarity">
    <text evidence="2">Belongs to the radical SAM superfamily. KamA family.</text>
</comment>
<reference evidence="7" key="1">
    <citation type="submission" date="2021-07" db="EMBL/GenBank/DDBJ databases">
        <title>Zhongshania sp. CAU 1632 isolated from seawater.</title>
        <authorList>
            <person name="Kim W."/>
        </authorList>
    </citation>
    <scope>NUCLEOTIDE SEQUENCE</scope>
    <source>
        <strain evidence="7">CAU 1632</strain>
    </source>
</reference>
<evidence type="ECO:0000313" key="8">
    <source>
        <dbReference type="Proteomes" id="UP001166291"/>
    </source>
</evidence>
<dbReference type="SFLD" id="SFLDS00029">
    <property type="entry name" value="Radical_SAM"/>
    <property type="match status" value="1"/>
</dbReference>
<dbReference type="PROSITE" id="PS51918">
    <property type="entry name" value="RADICAL_SAM"/>
    <property type="match status" value="1"/>
</dbReference>
<protein>
    <recommendedName>
        <fullName evidence="5">EF-P post-translational modification enzyme B</fullName>
    </recommendedName>
</protein>
<keyword evidence="8" id="KW-1185">Reference proteome</keyword>
<organism evidence="7 8">
    <name type="scientific">Zhongshania aquimaris</name>
    <dbReference type="NCBI Taxonomy" id="2857107"/>
    <lineage>
        <taxon>Bacteria</taxon>
        <taxon>Pseudomonadati</taxon>
        <taxon>Pseudomonadota</taxon>
        <taxon>Gammaproteobacteria</taxon>
        <taxon>Cellvibrionales</taxon>
        <taxon>Spongiibacteraceae</taxon>
        <taxon>Zhongshania</taxon>
    </lineage>
</organism>